<dbReference type="Proteomes" id="UP001367508">
    <property type="component" value="Unassembled WGS sequence"/>
</dbReference>
<comment type="caution">
    <text evidence="1">The sequence shown here is derived from an EMBL/GenBank/DDBJ whole genome shotgun (WGS) entry which is preliminary data.</text>
</comment>
<proteinExistence type="predicted"/>
<reference evidence="1 2" key="1">
    <citation type="submission" date="2024-01" db="EMBL/GenBank/DDBJ databases">
        <title>The genomes of 5 underutilized Papilionoideae crops provide insights into root nodulation and disease resistanc.</title>
        <authorList>
            <person name="Jiang F."/>
        </authorList>
    </citation>
    <scope>NUCLEOTIDE SEQUENCE [LARGE SCALE GENOMIC DNA]</scope>
    <source>
        <strain evidence="1">LVBAO_FW01</strain>
        <tissue evidence="1">Leaves</tissue>
    </source>
</reference>
<keyword evidence="2" id="KW-1185">Reference proteome</keyword>
<protein>
    <submittedName>
        <fullName evidence="1">Uncharacterized protein</fullName>
    </submittedName>
</protein>
<gene>
    <name evidence="1" type="ORF">VNO77_00271</name>
</gene>
<dbReference type="AlphaFoldDB" id="A0AAN9MTM0"/>
<name>A0AAN9MTM0_CANGL</name>
<sequence length="197" mass="22655">MMALSTILTFFHNVSKKKKKKRIYVLKAIAVKMRSFYDFLFLAYVAYIRLRGRSFPNQNICNPSTPLPKSGLVCAKWNSYSSFYYIGESLIKAHKARIQSCHLAQLNGGILQKSLQVCNVFQLALQPTSKGPCIKHELLALKGPASHSIWEINPQHELEEVKNVTREKYIALYQERILSIMNILEYELGEENCNRQV</sequence>
<evidence type="ECO:0000313" key="1">
    <source>
        <dbReference type="EMBL" id="KAK7358344.1"/>
    </source>
</evidence>
<organism evidence="1 2">
    <name type="scientific">Canavalia gladiata</name>
    <name type="common">Sword bean</name>
    <name type="synonym">Dolichos gladiatus</name>
    <dbReference type="NCBI Taxonomy" id="3824"/>
    <lineage>
        <taxon>Eukaryota</taxon>
        <taxon>Viridiplantae</taxon>
        <taxon>Streptophyta</taxon>
        <taxon>Embryophyta</taxon>
        <taxon>Tracheophyta</taxon>
        <taxon>Spermatophyta</taxon>
        <taxon>Magnoliopsida</taxon>
        <taxon>eudicotyledons</taxon>
        <taxon>Gunneridae</taxon>
        <taxon>Pentapetalae</taxon>
        <taxon>rosids</taxon>
        <taxon>fabids</taxon>
        <taxon>Fabales</taxon>
        <taxon>Fabaceae</taxon>
        <taxon>Papilionoideae</taxon>
        <taxon>50 kb inversion clade</taxon>
        <taxon>NPAAA clade</taxon>
        <taxon>indigoferoid/millettioid clade</taxon>
        <taxon>Phaseoleae</taxon>
        <taxon>Canavalia</taxon>
    </lineage>
</organism>
<accession>A0AAN9MTM0</accession>
<dbReference type="EMBL" id="JAYMYQ010000001">
    <property type="protein sequence ID" value="KAK7358344.1"/>
    <property type="molecule type" value="Genomic_DNA"/>
</dbReference>
<evidence type="ECO:0000313" key="2">
    <source>
        <dbReference type="Proteomes" id="UP001367508"/>
    </source>
</evidence>